<feature type="region of interest" description="Disordered" evidence="5">
    <location>
        <begin position="596"/>
        <end position="622"/>
    </location>
</feature>
<proteinExistence type="predicted"/>
<keyword evidence="9" id="KW-1185">Reference proteome</keyword>
<dbReference type="RefSeq" id="XP_018281637.1">
    <property type="nucleotide sequence ID" value="XM_018422208.1"/>
</dbReference>
<feature type="domain" description="Ubiquitin-like" evidence="7">
    <location>
        <begin position="43"/>
        <end position="126"/>
    </location>
</feature>
<dbReference type="GO" id="GO:0016020">
    <property type="term" value="C:membrane"/>
    <property type="evidence" value="ECO:0007669"/>
    <property type="project" value="UniProtKB-SubCell"/>
</dbReference>
<dbReference type="PANTHER" id="PTHR12943:SF27">
    <property type="entry name" value="HOMOCYSTEINE-INDUCED ENDOPLASMIC RETICULUM PROTEIN, ISOFORM A"/>
    <property type="match status" value="1"/>
</dbReference>
<accession>A0A0J0XVQ5</accession>
<dbReference type="GO" id="GO:0030968">
    <property type="term" value="P:endoplasmic reticulum unfolded protein response"/>
    <property type="evidence" value="ECO:0007669"/>
    <property type="project" value="TreeGrafter"/>
</dbReference>
<dbReference type="PANTHER" id="PTHR12943">
    <property type="entry name" value="HOMOCYSTEINE-RESPONSIVE ENDOPLASMIC RETICULUM-RESIDENT UNIQUITIN-LIKE DOMAIN HERPUD PROTEIN FAMILY MEMBER"/>
    <property type="match status" value="1"/>
</dbReference>
<protein>
    <recommendedName>
        <fullName evidence="7">Ubiquitin-like domain-containing protein</fullName>
    </recommendedName>
</protein>
<dbReference type="EMBL" id="KQ087183">
    <property type="protein sequence ID" value="KLT45146.1"/>
    <property type="molecule type" value="Genomic_DNA"/>
</dbReference>
<evidence type="ECO:0000313" key="9">
    <source>
        <dbReference type="Proteomes" id="UP000053611"/>
    </source>
</evidence>
<dbReference type="InterPro" id="IPR029071">
    <property type="entry name" value="Ubiquitin-like_domsf"/>
</dbReference>
<evidence type="ECO:0000256" key="1">
    <source>
        <dbReference type="ARBA" id="ARBA00004370"/>
    </source>
</evidence>
<sequence>MNPDPLEHGVRAASPPLPSPRPVDPTDGMRQRHSLHSARADTLRIHIQTPYADLGQHSHAWDAPRGMTVAEAKDAIASGLAGHGRWEREGLRLVWRGRILRDDDALGAVLTDAAPTIHLVARPIAASLPQPPTRIALPVSVPQLPSSAPVQTAASSTSSSPDATALAESVHYLLFAAREHLCSLIGAPVLAWDKTYPAPTVSRDIAKAAVISVIRPHAESGGWVGWEAAFAADASDWSALEHLWKMLGRSSVTAEIRTLWKTGTGREFAPSGEIADVELDHSTYSLHLPPLADMAPSQLIQLLQYLRVTTLLPHLNAALYTTQAPEPAHSSAPAPALTLPRGITVRRARRSVTLRIPRISFSLVQHQFWSAARLATIVWMLTRSMDWWDQRLWLLAGAAFGWWCVDGYNQWFAETREERATARRAQRRAEAQARLADPDANRARLAAVARGEREENPLDPALMAANDVDDVPLAGTTVQQLNAALPLLHMDVDAAQLRLPETQGGRLRRTPDSHPSFLVTHVLLPVYLWFLTLVPALEARRAREIRARERTMRAVVADMNPPQEGTESPRPLMLPDGISRAARKYYARVAERPEGIDWDEEREAQRAMGIPDEDAQPANALL</sequence>
<evidence type="ECO:0000256" key="4">
    <source>
        <dbReference type="ARBA" id="ARBA00023136"/>
    </source>
</evidence>
<evidence type="ECO:0000256" key="6">
    <source>
        <dbReference type="SAM" id="Phobius"/>
    </source>
</evidence>
<feature type="compositionally biased region" description="Basic and acidic residues" evidence="5">
    <location>
        <begin position="1"/>
        <end position="10"/>
    </location>
</feature>
<feature type="region of interest" description="Disordered" evidence="5">
    <location>
        <begin position="1"/>
        <end position="36"/>
    </location>
</feature>
<comment type="subcellular location">
    <subcellularLocation>
        <location evidence="1">Membrane</location>
    </subcellularLocation>
</comment>
<dbReference type="SUPFAM" id="SSF54236">
    <property type="entry name" value="Ubiquitin-like"/>
    <property type="match status" value="1"/>
</dbReference>
<dbReference type="Proteomes" id="UP000053611">
    <property type="component" value="Unassembled WGS sequence"/>
</dbReference>
<evidence type="ECO:0000313" key="8">
    <source>
        <dbReference type="EMBL" id="KLT45146.1"/>
    </source>
</evidence>
<dbReference type="InterPro" id="IPR039751">
    <property type="entry name" value="HERPUD1/2"/>
</dbReference>
<dbReference type="OrthoDB" id="21589at2759"/>
<keyword evidence="2 6" id="KW-0812">Transmembrane</keyword>
<keyword evidence="4 6" id="KW-0472">Membrane</keyword>
<dbReference type="Gene3D" id="3.10.20.90">
    <property type="entry name" value="Phosphatidylinositol 3-kinase Catalytic Subunit, Chain A, domain 1"/>
    <property type="match status" value="1"/>
</dbReference>
<keyword evidence="3 6" id="KW-1133">Transmembrane helix</keyword>
<feature type="transmembrane region" description="Helical" evidence="6">
    <location>
        <begin position="517"/>
        <end position="537"/>
    </location>
</feature>
<reference evidence="8 9" key="1">
    <citation type="submission" date="2015-03" db="EMBL/GenBank/DDBJ databases">
        <title>Genomics and transcriptomics of the oil-accumulating basidiomycete yeast T. oleaginosus allow insights into substrate utilization and the diverse evolutionary trajectories of mating systems in fungi.</title>
        <authorList>
            <consortium name="DOE Joint Genome Institute"/>
            <person name="Kourist R."/>
            <person name="Kracht O."/>
            <person name="Bracharz F."/>
            <person name="Lipzen A."/>
            <person name="Nolan M."/>
            <person name="Ohm R."/>
            <person name="Grigoriev I."/>
            <person name="Sun S."/>
            <person name="Heitman J."/>
            <person name="Bruck T."/>
            <person name="Nowrousian M."/>
        </authorList>
    </citation>
    <scope>NUCLEOTIDE SEQUENCE [LARGE SCALE GENOMIC DNA]</scope>
    <source>
        <strain evidence="8 9">IBC0246</strain>
    </source>
</reference>
<evidence type="ECO:0000256" key="5">
    <source>
        <dbReference type="SAM" id="MobiDB-lite"/>
    </source>
</evidence>
<evidence type="ECO:0000256" key="2">
    <source>
        <dbReference type="ARBA" id="ARBA00022692"/>
    </source>
</evidence>
<dbReference type="PROSITE" id="PS50053">
    <property type="entry name" value="UBIQUITIN_2"/>
    <property type="match status" value="1"/>
</dbReference>
<dbReference type="GeneID" id="28982811"/>
<dbReference type="InterPro" id="IPR000626">
    <property type="entry name" value="Ubiquitin-like_dom"/>
</dbReference>
<evidence type="ECO:0000259" key="7">
    <source>
        <dbReference type="PROSITE" id="PS50053"/>
    </source>
</evidence>
<organism evidence="8 9">
    <name type="scientific">Cutaneotrichosporon oleaginosum</name>
    <dbReference type="NCBI Taxonomy" id="879819"/>
    <lineage>
        <taxon>Eukaryota</taxon>
        <taxon>Fungi</taxon>
        <taxon>Dikarya</taxon>
        <taxon>Basidiomycota</taxon>
        <taxon>Agaricomycotina</taxon>
        <taxon>Tremellomycetes</taxon>
        <taxon>Trichosporonales</taxon>
        <taxon>Trichosporonaceae</taxon>
        <taxon>Cutaneotrichosporon</taxon>
    </lineage>
</organism>
<dbReference type="AlphaFoldDB" id="A0A0J0XVQ5"/>
<evidence type="ECO:0000256" key="3">
    <source>
        <dbReference type="ARBA" id="ARBA00022989"/>
    </source>
</evidence>
<gene>
    <name evidence="8" type="ORF">CC85DRAFT_283063</name>
</gene>
<dbReference type="STRING" id="879819.A0A0J0XVQ5"/>
<name>A0A0J0XVQ5_9TREE</name>